<comment type="caution">
    <text evidence="1">The sequence shown here is derived from an EMBL/GenBank/DDBJ whole genome shotgun (WGS) entry which is preliminary data.</text>
</comment>
<proteinExistence type="predicted"/>
<dbReference type="Proteomes" id="UP001054857">
    <property type="component" value="Unassembled WGS sequence"/>
</dbReference>
<accession>A0AAD3HNL2</accession>
<sequence length="113" mass="12721">FEYVREVWSRCWSDAHFRETWRSSERQWRLVLRDTSRDTTRVTYHLTQAYCAAGHIDTAASTAAAAARSAPGDTDALALAVIVRQFRQQCGDFVRRFEVAARLPDGSGPAMLG</sequence>
<organism evidence="1 2">
    <name type="scientific">Astrephomene gubernaculifera</name>
    <dbReference type="NCBI Taxonomy" id="47775"/>
    <lineage>
        <taxon>Eukaryota</taxon>
        <taxon>Viridiplantae</taxon>
        <taxon>Chlorophyta</taxon>
        <taxon>core chlorophytes</taxon>
        <taxon>Chlorophyceae</taxon>
        <taxon>CS clade</taxon>
        <taxon>Chlamydomonadales</taxon>
        <taxon>Astrephomenaceae</taxon>
        <taxon>Astrephomene</taxon>
    </lineage>
</organism>
<name>A0AAD3HNL2_9CHLO</name>
<protein>
    <submittedName>
        <fullName evidence="1">Uncharacterized protein</fullName>
    </submittedName>
</protein>
<dbReference type="EMBL" id="BMAR01000016">
    <property type="protein sequence ID" value="GFR46940.1"/>
    <property type="molecule type" value="Genomic_DNA"/>
</dbReference>
<feature type="non-terminal residue" evidence="1">
    <location>
        <position position="1"/>
    </location>
</feature>
<feature type="non-terminal residue" evidence="1">
    <location>
        <position position="113"/>
    </location>
</feature>
<keyword evidence="2" id="KW-1185">Reference proteome</keyword>
<evidence type="ECO:0000313" key="2">
    <source>
        <dbReference type="Proteomes" id="UP001054857"/>
    </source>
</evidence>
<evidence type="ECO:0000313" key="1">
    <source>
        <dbReference type="EMBL" id="GFR46940.1"/>
    </source>
</evidence>
<reference evidence="1 2" key="1">
    <citation type="journal article" date="2021" name="Sci. Rep.">
        <title>Genome sequencing of the multicellular alga Astrephomene provides insights into convergent evolution of germ-soma differentiation.</title>
        <authorList>
            <person name="Yamashita S."/>
            <person name="Yamamoto K."/>
            <person name="Matsuzaki R."/>
            <person name="Suzuki S."/>
            <person name="Yamaguchi H."/>
            <person name="Hirooka S."/>
            <person name="Minakuchi Y."/>
            <person name="Miyagishima S."/>
            <person name="Kawachi M."/>
            <person name="Toyoda A."/>
            <person name="Nozaki H."/>
        </authorList>
    </citation>
    <scope>NUCLEOTIDE SEQUENCE [LARGE SCALE GENOMIC DNA]</scope>
    <source>
        <strain evidence="1 2">NIES-4017</strain>
    </source>
</reference>
<dbReference type="AlphaFoldDB" id="A0AAD3HNL2"/>
<gene>
    <name evidence="1" type="ORF">Agub_g8589</name>
</gene>